<dbReference type="PROSITE" id="PS51371">
    <property type="entry name" value="CBS"/>
    <property type="match status" value="2"/>
</dbReference>
<evidence type="ECO:0000313" key="6">
    <source>
        <dbReference type="Proteomes" id="UP000053718"/>
    </source>
</evidence>
<dbReference type="CDD" id="cd05401">
    <property type="entry name" value="NT_GlnE_GlnD_like"/>
    <property type="match status" value="1"/>
</dbReference>
<dbReference type="InterPro" id="IPR018490">
    <property type="entry name" value="cNMP-bd_dom_sf"/>
</dbReference>
<keyword evidence="2" id="KW-0129">CBS domain</keyword>
<dbReference type="OrthoDB" id="9808528at2"/>
<dbReference type="eggNOG" id="COG2905">
    <property type="taxonomic scope" value="Bacteria"/>
</dbReference>
<dbReference type="Pfam" id="PF03445">
    <property type="entry name" value="DUF294"/>
    <property type="match status" value="1"/>
</dbReference>
<comment type="caution">
    <text evidence="5">The sequence shown here is derived from an EMBL/GenBank/DDBJ whole genome shotgun (WGS) entry which is preliminary data.</text>
</comment>
<dbReference type="InterPro" id="IPR000595">
    <property type="entry name" value="cNMP-bd_dom"/>
</dbReference>
<dbReference type="RefSeq" id="WP_034733291.1">
    <property type="nucleotide sequence ID" value="NZ_JPIN01000009.1"/>
</dbReference>
<dbReference type="AlphaFoldDB" id="A0A094IR96"/>
<dbReference type="InterPro" id="IPR046342">
    <property type="entry name" value="CBS_dom_sf"/>
</dbReference>
<proteinExistence type="predicted"/>
<evidence type="ECO:0000256" key="2">
    <source>
        <dbReference type="PROSITE-ProRule" id="PRU00703"/>
    </source>
</evidence>
<dbReference type="PROSITE" id="PS50042">
    <property type="entry name" value="CNMP_BINDING_3"/>
    <property type="match status" value="1"/>
</dbReference>
<dbReference type="GO" id="GO:0008773">
    <property type="term" value="F:[protein-PII] uridylyltransferase activity"/>
    <property type="evidence" value="ECO:0007669"/>
    <property type="project" value="InterPro"/>
</dbReference>
<protein>
    <submittedName>
        <fullName evidence="5">Signal peptide protein</fullName>
    </submittedName>
</protein>
<dbReference type="Gene3D" id="3.10.580.10">
    <property type="entry name" value="CBS-domain"/>
    <property type="match status" value="1"/>
</dbReference>
<sequence length="626" mass="70263">MQPEFGDIIRFLLDCPPFDQLDGEQRQWIAGQIKAAYVNEHNVERFFKDYSPALYIVRSGGFDLFTPEGQLIERLESHDLFGFPSLLSGRDVVNRLEVIEDGIIYIIAGADFDKLRQQSRAFERYFIRAHEQRLLTETQHQRRPGGATPTTTSPSYADSLQLPIAEVVKRAAVCLPSTATIQQAAQTMREEKISSVMIVDEGRLLGIVTDRDLRNRVVAQGLDYGIHVNAIMTQAPTTVGSHQRLLDALTLMTQENVHHIPVLDANDQPLGMLTNTDLMRQQKSEPVMLISALNKAADLASLVSEASHIPDYMHSFALRVNDAGAVGRLLASLTDTMTRKLIDFYEQEHGVAPASYVWLAFGSQGREDQTLSSDQDNGLLLANDLNEQQLQWFAGLGDYVCEGLAACGVPKCPGNIMASNPDCRHTREGWLERFTTWTESPTPKALMYCQIFFDSRNVRGNKRLYQSYREAVAKLGRSEFFLGNLARLQSNVQVPLGLFNRFRGTESGKDSDLIDIKRYGLALVNDIVRLYSLHAGLTEPRTLTRLALLQDSKLLNRKDNQALGEAWQFLTQLRLQHQLAVWGTDHPKNALDPDELSTLVRRQLKTAFSILKDCQQGVGMKFGRIG</sequence>
<dbReference type="PANTHER" id="PTHR48108:SF31">
    <property type="entry name" value="CBS DOMAIN AND CYCLIC NUCLEOTIDE-REGULATED NUCLEOTIDYLTRANSFERASE"/>
    <property type="match status" value="1"/>
</dbReference>
<reference evidence="5 6" key="1">
    <citation type="submission" date="2014-06" db="EMBL/GenBank/DDBJ databases">
        <title>Draft genome sequence of Idiomarina sp. MCCC 1A10513.</title>
        <authorList>
            <person name="Du J."/>
            <person name="Lai Q."/>
            <person name="Shao Z."/>
        </authorList>
    </citation>
    <scope>NUCLEOTIDE SEQUENCE [LARGE SCALE GENOMIC DNA]</scope>
    <source>
        <strain evidence="5 6">MCCC 1A10513</strain>
    </source>
</reference>
<keyword evidence="1" id="KW-0677">Repeat</keyword>
<dbReference type="InterPro" id="IPR018821">
    <property type="entry name" value="DUF294_put_nucleoTrafse_sb-bd"/>
</dbReference>
<feature type="domain" description="CBS" evidence="4">
    <location>
        <begin position="232"/>
        <end position="289"/>
    </location>
</feature>
<dbReference type="InterPro" id="IPR051462">
    <property type="entry name" value="CBS_domain-containing"/>
</dbReference>
<name>A0A094IR96_9GAMM</name>
<feature type="domain" description="Cyclic nucleotide-binding" evidence="3">
    <location>
        <begin position="17"/>
        <end position="133"/>
    </location>
</feature>
<evidence type="ECO:0000256" key="1">
    <source>
        <dbReference type="ARBA" id="ARBA00022737"/>
    </source>
</evidence>
<dbReference type="SMART" id="SM00116">
    <property type="entry name" value="CBS"/>
    <property type="match status" value="2"/>
</dbReference>
<evidence type="ECO:0000313" key="5">
    <source>
        <dbReference type="EMBL" id="KFZ28334.1"/>
    </source>
</evidence>
<dbReference type="SUPFAM" id="SSF54631">
    <property type="entry name" value="CBS-domain pair"/>
    <property type="match status" value="1"/>
</dbReference>
<dbReference type="PANTHER" id="PTHR48108">
    <property type="entry name" value="CBS DOMAIN-CONTAINING PROTEIN CBSX2, CHLOROPLASTIC"/>
    <property type="match status" value="1"/>
</dbReference>
<dbReference type="SUPFAM" id="SSF51206">
    <property type="entry name" value="cAMP-binding domain-like"/>
    <property type="match status" value="1"/>
</dbReference>
<dbReference type="InterPro" id="IPR005105">
    <property type="entry name" value="GlnD_Uridyltrans_N"/>
</dbReference>
<gene>
    <name evidence="5" type="ORF">IDAT_10055</name>
</gene>
<dbReference type="Proteomes" id="UP000053718">
    <property type="component" value="Unassembled WGS sequence"/>
</dbReference>
<organism evidence="5 6">
    <name type="scientific">Pseudidiomarina atlantica</name>
    <dbReference type="NCBI Taxonomy" id="1517416"/>
    <lineage>
        <taxon>Bacteria</taxon>
        <taxon>Pseudomonadati</taxon>
        <taxon>Pseudomonadota</taxon>
        <taxon>Gammaproteobacteria</taxon>
        <taxon>Alteromonadales</taxon>
        <taxon>Idiomarinaceae</taxon>
        <taxon>Pseudidiomarina</taxon>
    </lineage>
</organism>
<dbReference type="CDD" id="cd04587">
    <property type="entry name" value="CBS_pair_CAP-ED_NT_Pol-beta-like_DUF294_assoc"/>
    <property type="match status" value="1"/>
</dbReference>
<dbReference type="Pfam" id="PF10335">
    <property type="entry name" value="DUF294_C"/>
    <property type="match status" value="1"/>
</dbReference>
<dbReference type="Gene3D" id="2.60.120.10">
    <property type="entry name" value="Jelly Rolls"/>
    <property type="match status" value="1"/>
</dbReference>
<feature type="domain" description="CBS" evidence="4">
    <location>
        <begin position="168"/>
        <end position="224"/>
    </location>
</feature>
<keyword evidence="6" id="KW-1185">Reference proteome</keyword>
<accession>A0A094IR96</accession>
<dbReference type="EMBL" id="JPIN01000009">
    <property type="protein sequence ID" value="KFZ28334.1"/>
    <property type="molecule type" value="Genomic_DNA"/>
</dbReference>
<evidence type="ECO:0000259" key="3">
    <source>
        <dbReference type="PROSITE" id="PS50042"/>
    </source>
</evidence>
<dbReference type="Pfam" id="PF00571">
    <property type="entry name" value="CBS"/>
    <property type="match status" value="2"/>
</dbReference>
<evidence type="ECO:0000259" key="4">
    <source>
        <dbReference type="PROSITE" id="PS51371"/>
    </source>
</evidence>
<dbReference type="InterPro" id="IPR000644">
    <property type="entry name" value="CBS_dom"/>
</dbReference>
<dbReference type="InterPro" id="IPR014710">
    <property type="entry name" value="RmlC-like_jellyroll"/>
</dbReference>
<dbReference type="STRING" id="1517416.IDAT_10055"/>